<gene>
    <name evidence="3" type="primary">LOC116287761</name>
</gene>
<dbReference type="InParanoid" id="A0A6P8H4E4"/>
<feature type="region of interest" description="Disordered" evidence="1">
    <location>
        <begin position="1"/>
        <end position="42"/>
    </location>
</feature>
<dbReference type="OrthoDB" id="10288309at2759"/>
<dbReference type="GeneID" id="116287761"/>
<dbReference type="RefSeq" id="XP_031550301.1">
    <property type="nucleotide sequence ID" value="XM_031694441.1"/>
</dbReference>
<keyword evidence="2" id="KW-1185">Reference proteome</keyword>
<reference evidence="3" key="1">
    <citation type="submission" date="2025-08" db="UniProtKB">
        <authorList>
            <consortium name="RefSeq"/>
        </authorList>
    </citation>
    <scope>IDENTIFICATION</scope>
    <source>
        <tissue evidence="3">Tentacle</tissue>
    </source>
</reference>
<evidence type="ECO:0000313" key="2">
    <source>
        <dbReference type="Proteomes" id="UP000515163"/>
    </source>
</evidence>
<protein>
    <submittedName>
        <fullName evidence="3">Uncharacterized protein LOC116287761</fullName>
    </submittedName>
</protein>
<sequence length="106" mass="12184">MQKQARLIDEEISYEQTIDDPHLSAQDTQTETTENPNRQDAECQTDLTSDLLCAMEEELNITRQKLSDLQAKTLNENKKRCLHYKIVGNVPELKARKGGEILRKVL</sequence>
<accession>A0A6P8H4E4</accession>
<dbReference type="AlphaFoldDB" id="A0A6P8H4E4"/>
<feature type="compositionally biased region" description="Polar residues" evidence="1">
    <location>
        <begin position="25"/>
        <end position="38"/>
    </location>
</feature>
<name>A0A6P8H4E4_ACTTE</name>
<proteinExistence type="predicted"/>
<dbReference type="Proteomes" id="UP000515163">
    <property type="component" value="Unplaced"/>
</dbReference>
<organism evidence="2 3">
    <name type="scientific">Actinia tenebrosa</name>
    <name type="common">Australian red waratah sea anemone</name>
    <dbReference type="NCBI Taxonomy" id="6105"/>
    <lineage>
        <taxon>Eukaryota</taxon>
        <taxon>Metazoa</taxon>
        <taxon>Cnidaria</taxon>
        <taxon>Anthozoa</taxon>
        <taxon>Hexacorallia</taxon>
        <taxon>Actiniaria</taxon>
        <taxon>Actiniidae</taxon>
        <taxon>Actinia</taxon>
    </lineage>
</organism>
<evidence type="ECO:0000313" key="3">
    <source>
        <dbReference type="RefSeq" id="XP_031550301.1"/>
    </source>
</evidence>
<evidence type="ECO:0000256" key="1">
    <source>
        <dbReference type="SAM" id="MobiDB-lite"/>
    </source>
</evidence>
<dbReference type="KEGG" id="aten:116287761"/>